<dbReference type="EMBL" id="SUTG01000006">
    <property type="protein sequence ID" value="MBE6511990.1"/>
    <property type="molecule type" value="Genomic_DNA"/>
</dbReference>
<sequence>MTNADLIQELMKQANLTEDQGNIVSDIFANNFSGGGGAEDMIVNLIAEKLGVDKARAKDIYTIGVGVLTTTGVLDKIKGIFKR</sequence>
<dbReference type="AlphaFoldDB" id="A0A8T3VPT9"/>
<accession>A0A8T3VPT9</accession>
<gene>
    <name evidence="1" type="ORF">E7Z75_02400</name>
</gene>
<proteinExistence type="predicted"/>
<organism evidence="1 2">
    <name type="scientific">Methanobrevibacter olleyae</name>
    <dbReference type="NCBI Taxonomy" id="294671"/>
    <lineage>
        <taxon>Archaea</taxon>
        <taxon>Methanobacteriati</taxon>
        <taxon>Methanobacteriota</taxon>
        <taxon>Methanomada group</taxon>
        <taxon>Methanobacteria</taxon>
        <taxon>Methanobacteriales</taxon>
        <taxon>Methanobacteriaceae</taxon>
        <taxon>Methanobrevibacter</taxon>
    </lineage>
</organism>
<evidence type="ECO:0000313" key="2">
    <source>
        <dbReference type="Proteomes" id="UP000732619"/>
    </source>
</evidence>
<evidence type="ECO:0000313" key="1">
    <source>
        <dbReference type="EMBL" id="MBE6511990.1"/>
    </source>
</evidence>
<name>A0A8T3VPT9_METOL</name>
<protein>
    <submittedName>
        <fullName evidence="1">Uncharacterized protein</fullName>
    </submittedName>
</protein>
<comment type="caution">
    <text evidence="1">The sequence shown here is derived from an EMBL/GenBank/DDBJ whole genome shotgun (WGS) entry which is preliminary data.</text>
</comment>
<dbReference type="Proteomes" id="UP000732619">
    <property type="component" value="Unassembled WGS sequence"/>
</dbReference>
<reference evidence="1" key="1">
    <citation type="submission" date="2019-04" db="EMBL/GenBank/DDBJ databases">
        <title>Evolution of Biomass-Degrading Anaerobic Consortia Revealed by Metagenomics.</title>
        <authorList>
            <person name="Peng X."/>
        </authorList>
    </citation>
    <scope>NUCLEOTIDE SEQUENCE</scope>
    <source>
        <strain evidence="1">SIG14</strain>
    </source>
</reference>